<keyword evidence="1" id="KW-0472">Membrane</keyword>
<accession>A0A1I7RM00</accession>
<dbReference type="Proteomes" id="UP000659654">
    <property type="component" value="Unassembled WGS sequence"/>
</dbReference>
<evidence type="ECO:0000313" key="4">
    <source>
        <dbReference type="Proteomes" id="UP000095284"/>
    </source>
</evidence>
<dbReference type="EMBL" id="CAJFDI010000004">
    <property type="protein sequence ID" value="CAD5224593.1"/>
    <property type="molecule type" value="Genomic_DNA"/>
</dbReference>
<dbReference type="EMBL" id="CAJFCV020000004">
    <property type="protein sequence ID" value="CAG9113402.1"/>
    <property type="molecule type" value="Genomic_DNA"/>
</dbReference>
<protein>
    <submittedName>
        <fullName evidence="2">(pine wood nematode) hypothetical protein</fullName>
    </submittedName>
</protein>
<gene>
    <name evidence="2" type="ORF">BXYJ_LOCUS8121</name>
</gene>
<name>A0A1I7RM00_BURXY</name>
<reference evidence="6" key="1">
    <citation type="submission" date="2016-11" db="UniProtKB">
        <authorList>
            <consortium name="WormBaseParasite"/>
        </authorList>
    </citation>
    <scope>IDENTIFICATION</scope>
</reference>
<keyword evidence="1" id="KW-0812">Transmembrane</keyword>
<sequence>MADPQFRGVMNKRFTNFVLFVTIPITHQIFYYVRIPYQMTTYESSFSQKVGSLQDCIDRGAKNTSVILLKYNKKTGACVGYRYYIGVQYYANTDTVVNFVRSHRCLSRVSIEDAERLIVENLFANDICMQITFEDGSFSPGFSYNYDTTSGYCYQPYGIDSSNTSYTGPYKNWQVGIMIDKFNSKDYDSYVMTRGQMMMMAKHTCEPYMSDRLYYGGNIYCYNYTKSMKITNNVGNPCVNVLTGGYPLRLNNSMLYGKIYGYSGQSYRPFSGLVTYDGRTYVYSDNTTVPANVTLNWKKGYPNGKQIAVMNANLQLFDQNSITGVVHCMSDATKRSDDAVCAD</sequence>
<organism evidence="4 6">
    <name type="scientific">Bursaphelenchus xylophilus</name>
    <name type="common">Pinewood nematode worm</name>
    <name type="synonym">Aphelenchoides xylophilus</name>
    <dbReference type="NCBI Taxonomy" id="6326"/>
    <lineage>
        <taxon>Eukaryota</taxon>
        <taxon>Metazoa</taxon>
        <taxon>Ecdysozoa</taxon>
        <taxon>Nematoda</taxon>
        <taxon>Chromadorea</taxon>
        <taxon>Rhabditida</taxon>
        <taxon>Tylenchina</taxon>
        <taxon>Tylenchomorpha</taxon>
        <taxon>Aphelenchoidea</taxon>
        <taxon>Aphelenchoididae</taxon>
        <taxon>Bursaphelenchus</taxon>
    </lineage>
</organism>
<feature type="transmembrane region" description="Helical" evidence="1">
    <location>
        <begin position="14"/>
        <end position="33"/>
    </location>
</feature>
<proteinExistence type="predicted"/>
<dbReference type="OrthoDB" id="10442594at2759"/>
<dbReference type="AlphaFoldDB" id="A0A1I7RM00"/>
<evidence type="ECO:0000313" key="6">
    <source>
        <dbReference type="WBParaSite" id="BXY_0173500.1"/>
    </source>
</evidence>
<dbReference type="Proteomes" id="UP000582659">
    <property type="component" value="Unassembled WGS sequence"/>
</dbReference>
<evidence type="ECO:0000313" key="3">
    <source>
        <dbReference type="EMBL" id="CAG9113402.1"/>
    </source>
</evidence>
<keyword evidence="5" id="KW-1185">Reference proteome</keyword>
<evidence type="ECO:0000256" key="1">
    <source>
        <dbReference type="SAM" id="Phobius"/>
    </source>
</evidence>
<dbReference type="Proteomes" id="UP000095284">
    <property type="component" value="Unplaced"/>
</dbReference>
<dbReference type="WBParaSite" id="BXY_0173500.1">
    <property type="protein sequence ID" value="BXY_0173500.1"/>
    <property type="gene ID" value="BXY_0173500"/>
</dbReference>
<keyword evidence="1" id="KW-1133">Transmembrane helix</keyword>
<evidence type="ECO:0000313" key="5">
    <source>
        <dbReference type="Proteomes" id="UP000659654"/>
    </source>
</evidence>
<reference evidence="3" key="2">
    <citation type="submission" date="2020-08" db="EMBL/GenBank/DDBJ databases">
        <authorList>
            <person name="Kikuchi T."/>
        </authorList>
    </citation>
    <scope>NUCLEOTIDE SEQUENCE</scope>
    <source>
        <strain evidence="2">Ka4C1</strain>
    </source>
</reference>
<evidence type="ECO:0000313" key="2">
    <source>
        <dbReference type="EMBL" id="CAD5224593.1"/>
    </source>
</evidence>